<evidence type="ECO:0000256" key="1">
    <source>
        <dbReference type="ARBA" id="ARBA00004123"/>
    </source>
</evidence>
<evidence type="ECO:0000313" key="8">
    <source>
        <dbReference type="EMBL" id="KAJ9168660.1"/>
    </source>
</evidence>
<evidence type="ECO:0000256" key="3">
    <source>
        <dbReference type="ARBA" id="ARBA00023015"/>
    </source>
</evidence>
<dbReference type="PROSITE" id="PS51754">
    <property type="entry name" value="OVATE"/>
    <property type="match status" value="1"/>
</dbReference>
<feature type="domain" description="OVATE" evidence="7">
    <location>
        <begin position="28"/>
        <end position="87"/>
    </location>
</feature>
<dbReference type="EMBL" id="JARPOI010000011">
    <property type="protein sequence ID" value="KAJ9168660.1"/>
    <property type="molecule type" value="Genomic_DNA"/>
</dbReference>
<dbReference type="NCBIfam" id="TIGR01568">
    <property type="entry name" value="A_thal_3678"/>
    <property type="match status" value="1"/>
</dbReference>
<keyword evidence="4 6" id="KW-0804">Transcription</keyword>
<evidence type="ECO:0000313" key="9">
    <source>
        <dbReference type="Proteomes" id="UP001174677"/>
    </source>
</evidence>
<dbReference type="InterPro" id="IPR006458">
    <property type="entry name" value="Ovate_C"/>
</dbReference>
<gene>
    <name evidence="8" type="ORF">P3X46_020157</name>
</gene>
<dbReference type="InterPro" id="IPR038933">
    <property type="entry name" value="Ovate"/>
</dbReference>
<comment type="subcellular location">
    <subcellularLocation>
        <location evidence="1 6">Nucleus</location>
    </subcellularLocation>
</comment>
<keyword evidence="2 6" id="KW-0678">Repressor</keyword>
<reference evidence="8" key="1">
    <citation type="journal article" date="2023" name="Plant Biotechnol. J.">
        <title>Chromosome-level wild Hevea brasiliensis genome provides new tools for genomic-assisted breeding and valuable loci to elevate rubber yield.</title>
        <authorList>
            <person name="Cheng H."/>
            <person name="Song X."/>
            <person name="Hu Y."/>
            <person name="Wu T."/>
            <person name="Yang Q."/>
            <person name="An Z."/>
            <person name="Feng S."/>
            <person name="Deng Z."/>
            <person name="Wu W."/>
            <person name="Zeng X."/>
            <person name="Tu M."/>
            <person name="Wang X."/>
            <person name="Huang H."/>
        </authorList>
    </citation>
    <scope>NUCLEOTIDE SEQUENCE</scope>
    <source>
        <strain evidence="8">MT/VB/25A 57/8</strain>
    </source>
</reference>
<sequence>MKKAKLKMKQKAEEKEMEEFKGLESFAVVKCSYDPQKDFRDSMIDMIKEQRMSQPEELEELLACYLTLNSDEFHHLIIRVFRQVCFNLNQASFDTEFDNQECY</sequence>
<dbReference type="PANTHER" id="PTHR33057">
    <property type="entry name" value="TRANSCRIPTION REPRESSOR OFP7-RELATED"/>
    <property type="match status" value="1"/>
</dbReference>
<keyword evidence="3 6" id="KW-0805">Transcription regulation</keyword>
<keyword evidence="5 6" id="KW-0539">Nucleus</keyword>
<proteinExistence type="predicted"/>
<dbReference type="Pfam" id="PF04844">
    <property type="entry name" value="Ovate"/>
    <property type="match status" value="1"/>
</dbReference>
<dbReference type="PANTHER" id="PTHR33057:SF82">
    <property type="entry name" value="TRANSCRIPTION REPRESSOR OFP5"/>
    <property type="match status" value="1"/>
</dbReference>
<evidence type="ECO:0000256" key="5">
    <source>
        <dbReference type="ARBA" id="ARBA00023242"/>
    </source>
</evidence>
<keyword evidence="9" id="KW-1185">Reference proteome</keyword>
<protein>
    <recommendedName>
        <fullName evidence="6">Transcription repressor</fullName>
    </recommendedName>
    <alternativeName>
        <fullName evidence="6">Ovate family protein</fullName>
    </alternativeName>
</protein>
<comment type="function">
    <text evidence="6">Transcriptional repressor that regulates multiple aspects of plant growth and development.</text>
</comment>
<evidence type="ECO:0000256" key="6">
    <source>
        <dbReference type="RuleBase" id="RU367028"/>
    </source>
</evidence>
<dbReference type="Proteomes" id="UP001174677">
    <property type="component" value="Chromosome 11"/>
</dbReference>
<evidence type="ECO:0000256" key="4">
    <source>
        <dbReference type="ARBA" id="ARBA00023163"/>
    </source>
</evidence>
<name>A0ABQ9LMD7_HEVBR</name>
<evidence type="ECO:0000256" key="2">
    <source>
        <dbReference type="ARBA" id="ARBA00022491"/>
    </source>
</evidence>
<accession>A0ABQ9LMD7</accession>
<evidence type="ECO:0000259" key="7">
    <source>
        <dbReference type="PROSITE" id="PS51754"/>
    </source>
</evidence>
<organism evidence="8 9">
    <name type="scientific">Hevea brasiliensis</name>
    <name type="common">Para rubber tree</name>
    <name type="synonym">Siphonia brasiliensis</name>
    <dbReference type="NCBI Taxonomy" id="3981"/>
    <lineage>
        <taxon>Eukaryota</taxon>
        <taxon>Viridiplantae</taxon>
        <taxon>Streptophyta</taxon>
        <taxon>Embryophyta</taxon>
        <taxon>Tracheophyta</taxon>
        <taxon>Spermatophyta</taxon>
        <taxon>Magnoliopsida</taxon>
        <taxon>eudicotyledons</taxon>
        <taxon>Gunneridae</taxon>
        <taxon>Pentapetalae</taxon>
        <taxon>rosids</taxon>
        <taxon>fabids</taxon>
        <taxon>Malpighiales</taxon>
        <taxon>Euphorbiaceae</taxon>
        <taxon>Crotonoideae</taxon>
        <taxon>Micrandreae</taxon>
        <taxon>Hevea</taxon>
    </lineage>
</organism>
<comment type="caution">
    <text evidence="8">The sequence shown here is derived from an EMBL/GenBank/DDBJ whole genome shotgun (WGS) entry which is preliminary data.</text>
</comment>